<feature type="domain" description="DUF2726" evidence="1">
    <location>
        <begin position="64"/>
        <end position="184"/>
    </location>
</feature>
<dbReference type="EMBL" id="JAMDKF010000004">
    <property type="protein sequence ID" value="MEE6040781.1"/>
    <property type="molecule type" value="Genomic_DNA"/>
</dbReference>
<protein>
    <submittedName>
        <fullName evidence="2">DUF2726 domain-containing protein</fullName>
    </submittedName>
</protein>
<gene>
    <name evidence="3" type="ORF">DM482_03435</name>
    <name evidence="2" type="ORF">M5S13_02595</name>
</gene>
<dbReference type="Pfam" id="PF10881">
    <property type="entry name" value="DUF2726"/>
    <property type="match status" value="1"/>
</dbReference>
<accession>A0AAE5TIE5</accession>
<name>A0AAE5TIE5_AVIPA</name>
<dbReference type="AlphaFoldDB" id="A0AAE5TIE5"/>
<evidence type="ECO:0000313" key="5">
    <source>
        <dbReference type="Proteomes" id="UP001347884"/>
    </source>
</evidence>
<sequence>MKYLILLLVVAGVFWFLGNRNKERSISKQATRINRFNEVLQANKCVNSESDLHTVANNEFRKRWLMHGDETALYWALIEHIRKHHQGQSLAVFAQVSVGEFIWCKNPSTYPTIAAKRVDFLIAQKQKGRDKENNLFEVYSPIAVIEFQGRNHNKDNTSYERDAVKKTVCDKAGITFIEFKENYDDVDFKLLSKELIGVIKNEK</sequence>
<dbReference type="Proteomes" id="UP000247594">
    <property type="component" value="Unassembled WGS sequence"/>
</dbReference>
<organism evidence="3 4">
    <name type="scientific">Avibacterium paragallinarum</name>
    <name type="common">Haemophilus gallinarum</name>
    <dbReference type="NCBI Taxonomy" id="728"/>
    <lineage>
        <taxon>Bacteria</taxon>
        <taxon>Pseudomonadati</taxon>
        <taxon>Pseudomonadota</taxon>
        <taxon>Gammaproteobacteria</taxon>
        <taxon>Pasteurellales</taxon>
        <taxon>Pasteurellaceae</taxon>
        <taxon>Avibacterium</taxon>
    </lineage>
</organism>
<reference evidence="3 4" key="1">
    <citation type="submission" date="2018-06" db="EMBL/GenBank/DDBJ databases">
        <authorList>
            <person name="Teymurazov M."/>
            <person name="Kislichkina A."/>
            <person name="Abaymova A."/>
            <person name="Mukhina T."/>
            <person name="Mayskaya N."/>
            <person name="Svetoch E."/>
            <person name="Bogun A."/>
        </authorList>
    </citation>
    <scope>NUCLEOTIDE SEQUENCE [LARGE SCALE GENOMIC DNA]</scope>
    <source>
        <strain evidence="3 4">SCPM-O-B-8406</strain>
    </source>
</reference>
<proteinExistence type="predicted"/>
<evidence type="ECO:0000313" key="4">
    <source>
        <dbReference type="Proteomes" id="UP000247594"/>
    </source>
</evidence>
<reference evidence="2 5" key="2">
    <citation type="journal article" date="2022" name="Front. Microbiol.">
        <title>Commensal bacteria contribute to the growth of multidrug-resistant Avibacterium paragallinarum in chickens.</title>
        <authorList>
            <person name="Zhu J."/>
            <person name="Chen Y."/>
            <person name="Wu Y."/>
            <person name="Wang Y."/>
            <person name="Zhu K."/>
        </authorList>
    </citation>
    <scope>NUCLEOTIDE SEQUENCE [LARGE SCALE GENOMIC DNA]</scope>
    <source>
        <strain evidence="2 5">AV25</strain>
    </source>
</reference>
<dbReference type="RefSeq" id="WP_110479087.1">
    <property type="nucleotide sequence ID" value="NZ_CP081939.1"/>
</dbReference>
<evidence type="ECO:0000259" key="1">
    <source>
        <dbReference type="Pfam" id="PF10881"/>
    </source>
</evidence>
<evidence type="ECO:0000313" key="2">
    <source>
        <dbReference type="EMBL" id="MEE6040781.1"/>
    </source>
</evidence>
<reference evidence="2" key="3">
    <citation type="submission" date="2022-05" db="EMBL/GenBank/DDBJ databases">
        <authorList>
            <person name="Chen Y."/>
            <person name="Zhu J."/>
            <person name="Zhu K."/>
        </authorList>
    </citation>
    <scope>NUCLEOTIDE SEQUENCE</scope>
    <source>
        <strain evidence="2">AV25</strain>
    </source>
</reference>
<dbReference type="Proteomes" id="UP001347884">
    <property type="component" value="Unassembled WGS sequence"/>
</dbReference>
<keyword evidence="5" id="KW-1185">Reference proteome</keyword>
<comment type="caution">
    <text evidence="3">The sequence shown here is derived from an EMBL/GenBank/DDBJ whole genome shotgun (WGS) entry which is preliminary data.</text>
</comment>
<dbReference type="EMBL" id="QJPJ01000004">
    <property type="protein sequence ID" value="PXZ39800.1"/>
    <property type="molecule type" value="Genomic_DNA"/>
</dbReference>
<evidence type="ECO:0000313" key="3">
    <source>
        <dbReference type="EMBL" id="PXZ39800.1"/>
    </source>
</evidence>
<dbReference type="InterPro" id="IPR024402">
    <property type="entry name" value="DUF2726"/>
</dbReference>